<dbReference type="Pfam" id="PF12728">
    <property type="entry name" value="HTH_17"/>
    <property type="match status" value="1"/>
</dbReference>
<dbReference type="InterPro" id="IPR041657">
    <property type="entry name" value="HTH_17"/>
</dbReference>
<name>A0A2M9B9H7_9BACT</name>
<gene>
    <name evidence="2" type="ORF">CLV45_2943</name>
</gene>
<reference evidence="2 3" key="1">
    <citation type="submission" date="2017-11" db="EMBL/GenBank/DDBJ databases">
        <title>Genomic Encyclopedia of Archaeal and Bacterial Type Strains, Phase II (KMG-II): From Individual Species to Whole Genera.</title>
        <authorList>
            <person name="Goeker M."/>
        </authorList>
    </citation>
    <scope>NUCLEOTIDE SEQUENCE [LARGE SCALE GENOMIC DNA]</scope>
    <source>
        <strain evidence="2 3">DSM 11115</strain>
    </source>
</reference>
<dbReference type="AlphaFoldDB" id="A0A2M9B9H7"/>
<feature type="domain" description="Helix-turn-helix" evidence="1">
    <location>
        <begin position="42"/>
        <end position="84"/>
    </location>
</feature>
<comment type="caution">
    <text evidence="2">The sequence shown here is derived from an EMBL/GenBank/DDBJ whole genome shotgun (WGS) entry which is preliminary data.</text>
</comment>
<evidence type="ECO:0000259" key="1">
    <source>
        <dbReference type="Pfam" id="PF12728"/>
    </source>
</evidence>
<keyword evidence="3" id="KW-1185">Reference proteome</keyword>
<dbReference type="EMBL" id="PGFA01000002">
    <property type="protein sequence ID" value="PJJ54602.1"/>
    <property type="molecule type" value="Genomic_DNA"/>
</dbReference>
<sequence length="94" mass="10769">MNHNPFELLHSHLCRLEALIMEQISNAKAEPSATEVGGLALAQEITRLSKPRIYGLVSAREIPHYKRGNKLYFHREELLAWVTAGKRNVHQNVR</sequence>
<proteinExistence type="predicted"/>
<dbReference type="OrthoDB" id="597977at2"/>
<evidence type="ECO:0000313" key="3">
    <source>
        <dbReference type="Proteomes" id="UP000228535"/>
    </source>
</evidence>
<protein>
    <submittedName>
        <fullName evidence="2">Excisionase family DNA binding protein</fullName>
    </submittedName>
</protein>
<evidence type="ECO:0000313" key="2">
    <source>
        <dbReference type="EMBL" id="PJJ54602.1"/>
    </source>
</evidence>
<accession>A0A2M9B9H7</accession>
<dbReference type="Proteomes" id="UP000228535">
    <property type="component" value="Unassembled WGS sequence"/>
</dbReference>
<organism evidence="2 3">
    <name type="scientific">Hymenobacter chitinivorans DSM 11115</name>
    <dbReference type="NCBI Taxonomy" id="1121954"/>
    <lineage>
        <taxon>Bacteria</taxon>
        <taxon>Pseudomonadati</taxon>
        <taxon>Bacteroidota</taxon>
        <taxon>Cytophagia</taxon>
        <taxon>Cytophagales</taxon>
        <taxon>Hymenobacteraceae</taxon>
        <taxon>Hymenobacter</taxon>
    </lineage>
</organism>